<gene>
    <name evidence="6" type="ORF">ACFQGU_03500</name>
</gene>
<evidence type="ECO:0000256" key="3">
    <source>
        <dbReference type="SAM" id="MobiDB-lite"/>
    </source>
</evidence>
<keyword evidence="7" id="KW-1185">Reference proteome</keyword>
<feature type="domain" description="AB hydrolase-1" evidence="5">
    <location>
        <begin position="119"/>
        <end position="474"/>
    </location>
</feature>
<proteinExistence type="inferred from homology"/>
<reference evidence="7" key="1">
    <citation type="journal article" date="2019" name="Int. J. Syst. Evol. Microbiol.">
        <title>The Global Catalogue of Microorganisms (GCM) 10K type strain sequencing project: providing services to taxonomists for standard genome sequencing and annotation.</title>
        <authorList>
            <consortium name="The Broad Institute Genomics Platform"/>
            <consortium name="The Broad Institute Genome Sequencing Center for Infectious Disease"/>
            <person name="Wu L."/>
            <person name="Ma J."/>
        </authorList>
    </citation>
    <scope>NUCLEOTIDE SEQUENCE [LARGE SCALE GENOMIC DNA]</scope>
    <source>
        <strain evidence="7">CGMCC 4.7317</strain>
    </source>
</reference>
<dbReference type="EMBL" id="JBHSTI010000003">
    <property type="protein sequence ID" value="MFC6236930.1"/>
    <property type="molecule type" value="Genomic_DNA"/>
</dbReference>
<protein>
    <submittedName>
        <fullName evidence="6">Alpha/beta hydrolase</fullName>
    </submittedName>
</protein>
<comment type="similarity">
    <text evidence="1">Belongs to the peptidase S33 family.</text>
</comment>
<keyword evidence="2 6" id="KW-0378">Hydrolase</keyword>
<comment type="caution">
    <text evidence="6">The sequence shown here is derived from an EMBL/GenBank/DDBJ whole genome shotgun (WGS) entry which is preliminary data.</text>
</comment>
<feature type="region of interest" description="Disordered" evidence="3">
    <location>
        <begin position="37"/>
        <end position="61"/>
    </location>
</feature>
<evidence type="ECO:0000256" key="2">
    <source>
        <dbReference type="ARBA" id="ARBA00022801"/>
    </source>
</evidence>
<feature type="chain" id="PRO_5045221106" evidence="4">
    <location>
        <begin position="32"/>
        <end position="528"/>
    </location>
</feature>
<dbReference type="GO" id="GO:0016787">
    <property type="term" value="F:hydrolase activity"/>
    <property type="evidence" value="ECO:0007669"/>
    <property type="project" value="UniProtKB-KW"/>
</dbReference>
<dbReference type="PANTHER" id="PTHR43248:SF25">
    <property type="entry name" value="AB HYDROLASE-1 DOMAIN-CONTAINING PROTEIN-RELATED"/>
    <property type="match status" value="1"/>
</dbReference>
<dbReference type="InterPro" id="IPR029058">
    <property type="entry name" value="AB_hydrolase_fold"/>
</dbReference>
<dbReference type="Pfam" id="PF00561">
    <property type="entry name" value="Abhydrolase_1"/>
    <property type="match status" value="1"/>
</dbReference>
<sequence>MTSRPNRLFPGSRTRRVLHGSAALISVALLAACTQAPDPGTSVTPTTTPSGSSSESPSSGGDGLAQFYGQKIAWKGCGGSFRCADLTVPLDYSQPDGDTLAIALIKLPAADEANRIGSLVLNPGGPGSSGVDYARAARAVVDEKVRDVYDVVGFDPRGVGRSDAVKCLTDAQTDAFMAADATPDTPEEVAQLEKDSKKFADACAKNSSKLLAHIGTENAARDIDVLRAALGDKQLNWLGASYGTLLGATYAGLFPDKVGRMVLDGALDPALSNNELLHGQAKGFELALQHFVEDCAKQADCPLPRDEQAGVDRIKQFLDDLDANPLATGDPKRPLTQALAANAILGYLYVPPFDWEQLRFGLQLAFEGDGSVLLSMLDARVQRTEDGKFAYNPYSSFLSISAVDRPDRPTTAESADMAAMWEKESPVFGAYLGWGTLVFGYWPVEATGTPGEITAPGTGPILVVGTTYDPATPYPWAQALAKQLEGGVLLTRVGDGHTAYGMGSPCIDEAIDTYLVTGEPPADGTICR</sequence>
<dbReference type="RefSeq" id="WP_386763979.1">
    <property type="nucleotide sequence ID" value="NZ_JBHSTI010000003.1"/>
</dbReference>
<evidence type="ECO:0000259" key="5">
    <source>
        <dbReference type="Pfam" id="PF00561"/>
    </source>
</evidence>
<feature type="signal peptide" evidence="4">
    <location>
        <begin position="1"/>
        <end position="31"/>
    </location>
</feature>
<dbReference type="Gene3D" id="3.40.50.1820">
    <property type="entry name" value="alpha/beta hydrolase"/>
    <property type="match status" value="1"/>
</dbReference>
<evidence type="ECO:0000313" key="7">
    <source>
        <dbReference type="Proteomes" id="UP001596138"/>
    </source>
</evidence>
<evidence type="ECO:0000256" key="4">
    <source>
        <dbReference type="SAM" id="SignalP"/>
    </source>
</evidence>
<accession>A0ABW1SY46</accession>
<dbReference type="InterPro" id="IPR000073">
    <property type="entry name" value="AB_hydrolase_1"/>
</dbReference>
<dbReference type="SUPFAM" id="SSF53474">
    <property type="entry name" value="alpha/beta-Hydrolases"/>
    <property type="match status" value="1"/>
</dbReference>
<feature type="compositionally biased region" description="Low complexity" evidence="3">
    <location>
        <begin position="37"/>
        <end position="59"/>
    </location>
</feature>
<dbReference type="InterPro" id="IPR051601">
    <property type="entry name" value="Serine_prot/Carboxylest_S33"/>
</dbReference>
<name>A0ABW1SY46_9ACTN</name>
<keyword evidence="4" id="KW-0732">Signal</keyword>
<evidence type="ECO:0000256" key="1">
    <source>
        <dbReference type="ARBA" id="ARBA00010088"/>
    </source>
</evidence>
<dbReference type="PANTHER" id="PTHR43248">
    <property type="entry name" value="2-SUCCINYL-6-HYDROXY-2,4-CYCLOHEXADIENE-1-CARBOXYLATE SYNTHASE"/>
    <property type="match status" value="1"/>
</dbReference>
<evidence type="ECO:0000313" key="6">
    <source>
        <dbReference type="EMBL" id="MFC6236930.1"/>
    </source>
</evidence>
<dbReference type="PROSITE" id="PS51257">
    <property type="entry name" value="PROKAR_LIPOPROTEIN"/>
    <property type="match status" value="1"/>
</dbReference>
<dbReference type="Proteomes" id="UP001596138">
    <property type="component" value="Unassembled WGS sequence"/>
</dbReference>
<organism evidence="6 7">
    <name type="scientific">Longivirga aurantiaca</name>
    <dbReference type="NCBI Taxonomy" id="1837743"/>
    <lineage>
        <taxon>Bacteria</taxon>
        <taxon>Bacillati</taxon>
        <taxon>Actinomycetota</taxon>
        <taxon>Actinomycetes</taxon>
        <taxon>Sporichthyales</taxon>
        <taxon>Sporichthyaceae</taxon>
        <taxon>Longivirga</taxon>
    </lineage>
</organism>